<dbReference type="InterPro" id="IPR036866">
    <property type="entry name" value="RibonucZ/Hydroxyglut_hydro"/>
</dbReference>
<evidence type="ECO:0000313" key="1">
    <source>
        <dbReference type="EMBL" id="HIV39255.1"/>
    </source>
</evidence>
<reference evidence="1" key="2">
    <citation type="submission" date="2021-04" db="EMBL/GenBank/DDBJ databases">
        <authorList>
            <person name="Gilroy R."/>
        </authorList>
    </citation>
    <scope>NUCLEOTIDE SEQUENCE</scope>
    <source>
        <strain evidence="1">CHK195-9823</strain>
    </source>
</reference>
<comment type="caution">
    <text evidence="1">The sequence shown here is derived from an EMBL/GenBank/DDBJ whole genome shotgun (WGS) entry which is preliminary data.</text>
</comment>
<dbReference type="EMBL" id="DXIQ01000063">
    <property type="protein sequence ID" value="HIV39255.1"/>
    <property type="molecule type" value="Genomic_DNA"/>
</dbReference>
<dbReference type="Proteomes" id="UP000886814">
    <property type="component" value="Unassembled WGS sequence"/>
</dbReference>
<accession>A0A9D1TFS4</accession>
<proteinExistence type="predicted"/>
<protein>
    <submittedName>
        <fullName evidence="1">Uncharacterized protein</fullName>
    </submittedName>
</protein>
<gene>
    <name evidence="1" type="ORF">H9747_09730</name>
</gene>
<organism evidence="1 2">
    <name type="scientific">Candidatus Blautia stercorigallinarum</name>
    <dbReference type="NCBI Taxonomy" id="2838501"/>
    <lineage>
        <taxon>Bacteria</taxon>
        <taxon>Bacillati</taxon>
        <taxon>Bacillota</taxon>
        <taxon>Clostridia</taxon>
        <taxon>Lachnospirales</taxon>
        <taxon>Lachnospiraceae</taxon>
        <taxon>Blautia</taxon>
    </lineage>
</organism>
<evidence type="ECO:0000313" key="2">
    <source>
        <dbReference type="Proteomes" id="UP000886814"/>
    </source>
</evidence>
<dbReference type="AlphaFoldDB" id="A0A9D1TFS4"/>
<reference evidence="1" key="1">
    <citation type="journal article" date="2021" name="PeerJ">
        <title>Extensive microbial diversity within the chicken gut microbiome revealed by metagenomics and culture.</title>
        <authorList>
            <person name="Gilroy R."/>
            <person name="Ravi A."/>
            <person name="Getino M."/>
            <person name="Pursley I."/>
            <person name="Horton D.L."/>
            <person name="Alikhan N.F."/>
            <person name="Baker D."/>
            <person name="Gharbi K."/>
            <person name="Hall N."/>
            <person name="Watson M."/>
            <person name="Adriaenssens E.M."/>
            <person name="Foster-Nyarko E."/>
            <person name="Jarju S."/>
            <person name="Secka A."/>
            <person name="Antonio M."/>
            <person name="Oren A."/>
            <person name="Chaudhuri R.R."/>
            <person name="La Ragione R."/>
            <person name="Hildebrand F."/>
            <person name="Pallen M.J."/>
        </authorList>
    </citation>
    <scope>NUCLEOTIDE SEQUENCE</scope>
    <source>
        <strain evidence="1">CHK195-9823</strain>
    </source>
</reference>
<sequence length="74" mass="8095">MNTAEGLCLLASDAVPLYECIEGLEQGKYGLSSLCADLEAFYHTFDRLRELQEKEGVKIIASHDFLTLKGGSGK</sequence>
<dbReference type="Gene3D" id="3.60.15.10">
    <property type="entry name" value="Ribonuclease Z/Hydroxyacylglutathione hydrolase-like"/>
    <property type="match status" value="1"/>
</dbReference>
<name>A0A9D1TFS4_9FIRM</name>